<gene>
    <name evidence="8" type="ORF">BD821_101151</name>
</gene>
<feature type="domain" description="Flagellar hook-associated protein 2 C-terminal" evidence="7">
    <location>
        <begin position="256"/>
        <end position="537"/>
    </location>
</feature>
<keyword evidence="4 5" id="KW-0975">Bacterial flagellum</keyword>
<organism evidence="8 9">
    <name type="scientific">Clostridium algidicarnis DSM 15099</name>
    <dbReference type="NCBI Taxonomy" id="1121295"/>
    <lineage>
        <taxon>Bacteria</taxon>
        <taxon>Bacillati</taxon>
        <taxon>Bacillota</taxon>
        <taxon>Clostridia</taxon>
        <taxon>Eubacteriales</taxon>
        <taxon>Clostridiaceae</taxon>
        <taxon>Clostridium</taxon>
    </lineage>
</organism>
<comment type="subcellular location">
    <subcellularLocation>
        <location evidence="5">Secreted</location>
    </subcellularLocation>
    <subcellularLocation>
        <location evidence="5">Bacterial flagellum</location>
    </subcellularLocation>
</comment>
<comment type="similarity">
    <text evidence="1 5">Belongs to the FliD family.</text>
</comment>
<evidence type="ECO:0000256" key="2">
    <source>
        <dbReference type="ARBA" id="ARBA00011255"/>
    </source>
</evidence>
<evidence type="ECO:0000256" key="1">
    <source>
        <dbReference type="ARBA" id="ARBA00009764"/>
    </source>
</evidence>
<feature type="domain" description="Flagellar hook-associated protein 2 N-terminal" evidence="6">
    <location>
        <begin position="13"/>
        <end position="120"/>
    </location>
</feature>
<evidence type="ECO:0000313" key="9">
    <source>
        <dbReference type="Proteomes" id="UP000239863"/>
    </source>
</evidence>
<dbReference type="AlphaFoldDB" id="A0A2S6G116"/>
<proteinExistence type="inferred from homology"/>
<reference evidence="8 9" key="1">
    <citation type="submission" date="2018-02" db="EMBL/GenBank/DDBJ databases">
        <title>Genomic Encyclopedia of Archaeal and Bacterial Type Strains, Phase II (KMG-II): from individual species to whole genera.</title>
        <authorList>
            <person name="Goeker M."/>
        </authorList>
    </citation>
    <scope>NUCLEOTIDE SEQUENCE [LARGE SCALE GENOMIC DNA]</scope>
    <source>
        <strain evidence="8 9">DSM 15099</strain>
    </source>
</reference>
<evidence type="ECO:0000259" key="6">
    <source>
        <dbReference type="Pfam" id="PF02465"/>
    </source>
</evidence>
<keyword evidence="8" id="KW-0966">Cell projection</keyword>
<keyword evidence="8" id="KW-0282">Flagellum</keyword>
<dbReference type="InterPro" id="IPR010809">
    <property type="entry name" value="FliD_C"/>
</dbReference>
<keyword evidence="3" id="KW-0175">Coiled coil</keyword>
<keyword evidence="8" id="KW-0969">Cilium</keyword>
<evidence type="ECO:0000256" key="5">
    <source>
        <dbReference type="RuleBase" id="RU362066"/>
    </source>
</evidence>
<accession>A0A2S6G116</accession>
<dbReference type="EMBL" id="PTIS01000001">
    <property type="protein sequence ID" value="PPK49490.1"/>
    <property type="molecule type" value="Genomic_DNA"/>
</dbReference>
<comment type="function">
    <text evidence="5">Required for morphogenesis and for the elongation of the flagellar filament by facilitating polymerization of the flagellin monomers at the tip of growing filament. Forms a capping structure, which prevents flagellin subunits (transported through the central channel of the flagellum) from leaking out without polymerization at the distal end.</text>
</comment>
<comment type="subunit">
    <text evidence="2 5">Homopentamer.</text>
</comment>
<dbReference type="GO" id="GO:0071973">
    <property type="term" value="P:bacterial-type flagellum-dependent cell motility"/>
    <property type="evidence" value="ECO:0007669"/>
    <property type="project" value="TreeGrafter"/>
</dbReference>
<comment type="caution">
    <text evidence="8">The sequence shown here is derived from an EMBL/GenBank/DDBJ whole genome shotgun (WGS) entry which is preliminary data.</text>
</comment>
<dbReference type="GO" id="GO:0009421">
    <property type="term" value="C:bacterial-type flagellum filament cap"/>
    <property type="evidence" value="ECO:0007669"/>
    <property type="project" value="InterPro"/>
</dbReference>
<evidence type="ECO:0000259" key="7">
    <source>
        <dbReference type="Pfam" id="PF07195"/>
    </source>
</evidence>
<evidence type="ECO:0000313" key="8">
    <source>
        <dbReference type="EMBL" id="PPK49490.1"/>
    </source>
</evidence>
<dbReference type="Pfam" id="PF07195">
    <property type="entry name" value="FliD_C"/>
    <property type="match status" value="1"/>
</dbReference>
<name>A0A2S6G116_9CLOT</name>
<dbReference type="GO" id="GO:0007155">
    <property type="term" value="P:cell adhesion"/>
    <property type="evidence" value="ECO:0007669"/>
    <property type="project" value="InterPro"/>
</dbReference>
<evidence type="ECO:0000256" key="3">
    <source>
        <dbReference type="ARBA" id="ARBA00023054"/>
    </source>
</evidence>
<dbReference type="RefSeq" id="WP_104408881.1">
    <property type="nucleotide sequence ID" value="NZ_PTIS01000001.1"/>
</dbReference>
<dbReference type="Pfam" id="PF02465">
    <property type="entry name" value="FliD_N"/>
    <property type="match status" value="1"/>
</dbReference>
<dbReference type="GO" id="GO:0005576">
    <property type="term" value="C:extracellular region"/>
    <property type="evidence" value="ECO:0007669"/>
    <property type="project" value="UniProtKB-SubCell"/>
</dbReference>
<dbReference type="STRING" id="37659.GCA_000703125_02807"/>
<dbReference type="InterPro" id="IPR003481">
    <property type="entry name" value="FliD_N"/>
</dbReference>
<protein>
    <recommendedName>
        <fullName evidence="5">Flagellar hook-associated protein 2</fullName>
        <shortName evidence="5">HAP2</shortName>
    </recommendedName>
    <alternativeName>
        <fullName evidence="5">Flagellar cap protein</fullName>
    </alternativeName>
</protein>
<dbReference type="PANTHER" id="PTHR30288">
    <property type="entry name" value="FLAGELLAR CAP/ASSEMBLY PROTEIN FLID"/>
    <property type="match status" value="1"/>
</dbReference>
<dbReference type="GO" id="GO:0009424">
    <property type="term" value="C:bacterial-type flagellum hook"/>
    <property type="evidence" value="ECO:0007669"/>
    <property type="project" value="UniProtKB-UniRule"/>
</dbReference>
<dbReference type="InterPro" id="IPR040026">
    <property type="entry name" value="FliD"/>
</dbReference>
<dbReference type="OrthoDB" id="9776025at2"/>
<evidence type="ECO:0000256" key="4">
    <source>
        <dbReference type="ARBA" id="ARBA00023143"/>
    </source>
</evidence>
<sequence length="551" mass="62324">MNISPNRITGLATGMDTDTMVKNMMKPYQMRMDKMKQDRQITQWRQEIYRDTLSDINKFKKNYFDVLKTDTYLLSPNTFTGYKATISNKIAGENPGVDIEALAGAEAGNYEVEVIKLAKGAGFESRKDAFKSKVILKRDTKVSEIGIGNSEFKISYGKEGIALDGTTINSSENYTIKVDENMTIDKLVDLVKSETKGNVKLSFSELTQSFKFETVKTGENSVLSIDDSLKKLLAMDNREDGTVSDNIVKGENSQAKIKAPGMENFVEVSKETNAFVIDNIKYSLVSKGSNNISIKKDVDKPLEKIKGFVEKYNEVIEKINNQISEKKQYKFLPLTEEQKSGMKEEEIKKWEDKAKQGLLKGDSNLEDMLSKLRSSFYDGVKEAGISITDLGISTVSDTTKRGKLEINETKLKEALENNPEKVIKLLTKQSDTVKYYDPDMSSNDREARWNEEGIFQRVNDILLDYTRTTRNSNGKKGLLIEKAGIKGDFSEVNNTLSKDMLDRDKRIGEMEKKLFDRENGYYRKFAALEKAMNKMNSQSAWLMQQFGGGQS</sequence>
<dbReference type="Proteomes" id="UP000239863">
    <property type="component" value="Unassembled WGS sequence"/>
</dbReference>
<dbReference type="PANTHER" id="PTHR30288:SF0">
    <property type="entry name" value="FLAGELLAR HOOK-ASSOCIATED PROTEIN 2"/>
    <property type="match status" value="1"/>
</dbReference>
<keyword evidence="5" id="KW-0964">Secreted</keyword>